<sequence length="144" mass="16616">MVEGQSEVVKPDQNAFEDHLQARTEKDVEVFDQVRLNMDRVHENESHLRRIKRTKCFDIWVNDLALKKDEGKARPRKAWCSFAPSWGQHPLRTYGFCLTPRHGSISCLPLPSTLQLFITSATVIVMLSLSAKKEQDNYHIGHIM</sequence>
<organism evidence="1 2">
    <name type="scientific">Salmo salar</name>
    <name type="common">Atlantic salmon</name>
    <dbReference type="NCBI Taxonomy" id="8030"/>
    <lineage>
        <taxon>Eukaryota</taxon>
        <taxon>Metazoa</taxon>
        <taxon>Chordata</taxon>
        <taxon>Craniata</taxon>
        <taxon>Vertebrata</taxon>
        <taxon>Euteleostomi</taxon>
        <taxon>Actinopterygii</taxon>
        <taxon>Neopterygii</taxon>
        <taxon>Teleostei</taxon>
        <taxon>Protacanthopterygii</taxon>
        <taxon>Salmoniformes</taxon>
        <taxon>Salmonidae</taxon>
        <taxon>Salmoninae</taxon>
        <taxon>Salmo</taxon>
    </lineage>
</organism>
<dbReference type="RefSeq" id="XP_014037669.1">
    <property type="nucleotide sequence ID" value="XM_014182194.2"/>
</dbReference>
<reference evidence="2" key="1">
    <citation type="submission" date="2025-08" db="UniProtKB">
        <authorList>
            <consortium name="RefSeq"/>
        </authorList>
    </citation>
    <scope>IDENTIFICATION</scope>
</reference>
<name>A0A1S3QE16_SALSA</name>
<protein>
    <submittedName>
        <fullName evidence="2">Uncharacterized protein isoform X1</fullName>
    </submittedName>
</protein>
<dbReference type="AlphaFoldDB" id="A0A1S3QE16"/>
<accession>A0A1S3QE16</accession>
<keyword evidence="1" id="KW-1185">Reference proteome</keyword>
<dbReference type="KEGG" id="sasa:106591023"/>
<dbReference type="GeneID" id="106591023"/>
<gene>
    <name evidence="2" type="primary">LOC106591023</name>
</gene>
<proteinExistence type="predicted"/>
<evidence type="ECO:0000313" key="1">
    <source>
        <dbReference type="Proteomes" id="UP001652741"/>
    </source>
</evidence>
<dbReference type="Proteomes" id="UP001652741">
    <property type="component" value="Chromosome ssa02"/>
</dbReference>
<evidence type="ECO:0000313" key="2">
    <source>
        <dbReference type="RefSeq" id="XP_014037669.1"/>
    </source>
</evidence>